<sequence>MRKIVIKRGRQRRRLRRDPGVMLRAGVGAAALLGCVSALLPAAFVEGPVAARPIAVAPTLPPAPSFAMPGPPPPVAIAGNAALPFDSGPNPAARPFLLRASAADEIRSLECLTNAIYYEAASEGEAGQRAVAQVVLNRVRHPAYPATVCGVVYQGAMRSGPGCQFTFTCDGSLARRPSAEGWRAARRIAAAALAGSVYAPVGLATHYHADYVLPDWAPRLAKIAAVGAHIFYKWNGAAGTPGAFSQRYAGFEPPPVPQGYLLPARTEMPRGAAALIARADAAGAMLPVAAAAPPQVQVDDHLPQSRVRPEFANSGRWRADAPGAAEAPVG</sequence>
<keyword evidence="2" id="KW-0812">Transmembrane</keyword>
<dbReference type="InterPro" id="IPR042047">
    <property type="entry name" value="SleB_dom1"/>
</dbReference>
<protein>
    <submittedName>
        <fullName evidence="4">Cell Wall Hydrolase</fullName>
    </submittedName>
</protein>
<keyword evidence="2" id="KW-1133">Transmembrane helix</keyword>
<keyword evidence="2" id="KW-0472">Membrane</keyword>
<keyword evidence="5" id="KW-1185">Reference proteome</keyword>
<accession>A0A1X7G0T8</accession>
<dbReference type="AlphaFoldDB" id="A0A1X7G0T8"/>
<organism evidence="4 5">
    <name type="scientific">Allosphingosinicella indica</name>
    <dbReference type="NCBI Taxonomy" id="941907"/>
    <lineage>
        <taxon>Bacteria</taxon>
        <taxon>Pseudomonadati</taxon>
        <taxon>Pseudomonadota</taxon>
        <taxon>Alphaproteobacteria</taxon>
        <taxon>Sphingomonadales</taxon>
        <taxon>Sphingomonadaceae</taxon>
        <taxon>Allosphingosinicella</taxon>
    </lineage>
</organism>
<feature type="region of interest" description="Disordered" evidence="1">
    <location>
        <begin position="309"/>
        <end position="330"/>
    </location>
</feature>
<keyword evidence="4" id="KW-0378">Hydrolase</keyword>
<reference evidence="5" key="1">
    <citation type="submission" date="2017-04" db="EMBL/GenBank/DDBJ databases">
        <authorList>
            <person name="Varghese N."/>
            <person name="Submissions S."/>
        </authorList>
    </citation>
    <scope>NUCLEOTIDE SEQUENCE [LARGE SCALE GENOMIC DNA]</scope>
    <source>
        <strain evidence="5">Dd16</strain>
    </source>
</reference>
<dbReference type="InterPro" id="IPR011105">
    <property type="entry name" value="Cell_wall_hydrolase_SleB"/>
</dbReference>
<proteinExistence type="predicted"/>
<dbReference type="Gene3D" id="1.10.10.2520">
    <property type="entry name" value="Cell wall hydrolase SleB, domain 1"/>
    <property type="match status" value="1"/>
</dbReference>
<dbReference type="GO" id="GO:0016787">
    <property type="term" value="F:hydrolase activity"/>
    <property type="evidence" value="ECO:0007669"/>
    <property type="project" value="UniProtKB-KW"/>
</dbReference>
<dbReference type="PROSITE" id="PS51257">
    <property type="entry name" value="PROKAR_LIPOPROTEIN"/>
    <property type="match status" value="1"/>
</dbReference>
<dbReference type="Proteomes" id="UP000192934">
    <property type="component" value="Chromosome I"/>
</dbReference>
<feature type="transmembrane region" description="Helical" evidence="2">
    <location>
        <begin position="21"/>
        <end position="44"/>
    </location>
</feature>
<evidence type="ECO:0000313" key="5">
    <source>
        <dbReference type="Proteomes" id="UP000192934"/>
    </source>
</evidence>
<dbReference type="STRING" id="941907.SAMN06295910_0483"/>
<name>A0A1X7G0T8_9SPHN</name>
<evidence type="ECO:0000256" key="2">
    <source>
        <dbReference type="SAM" id="Phobius"/>
    </source>
</evidence>
<evidence type="ECO:0000313" key="4">
    <source>
        <dbReference type="EMBL" id="SMF61493.1"/>
    </source>
</evidence>
<dbReference type="EMBL" id="LT840185">
    <property type="protein sequence ID" value="SMF61493.1"/>
    <property type="molecule type" value="Genomic_DNA"/>
</dbReference>
<feature type="domain" description="Cell wall hydrolase SleB" evidence="3">
    <location>
        <begin position="123"/>
        <end position="232"/>
    </location>
</feature>
<dbReference type="RefSeq" id="WP_244552403.1">
    <property type="nucleotide sequence ID" value="NZ_LT840185.1"/>
</dbReference>
<evidence type="ECO:0000256" key="1">
    <source>
        <dbReference type="SAM" id="MobiDB-lite"/>
    </source>
</evidence>
<dbReference type="Pfam" id="PF07486">
    <property type="entry name" value="Hydrolase_2"/>
    <property type="match status" value="1"/>
</dbReference>
<gene>
    <name evidence="4" type="ORF">SAMN06295910_0483</name>
</gene>
<evidence type="ECO:0000259" key="3">
    <source>
        <dbReference type="Pfam" id="PF07486"/>
    </source>
</evidence>